<evidence type="ECO:0000256" key="2">
    <source>
        <dbReference type="ARBA" id="ARBA00022741"/>
    </source>
</evidence>
<dbReference type="GO" id="GO:1903805">
    <property type="term" value="P:L-valine import across plasma membrane"/>
    <property type="evidence" value="ECO:0007669"/>
    <property type="project" value="TreeGrafter"/>
</dbReference>
<dbReference type="GO" id="GO:1903806">
    <property type="term" value="P:L-isoleucine import across plasma membrane"/>
    <property type="evidence" value="ECO:0007669"/>
    <property type="project" value="TreeGrafter"/>
</dbReference>
<dbReference type="PANTHER" id="PTHR45772:SF7">
    <property type="entry name" value="AMINO ACID ABC TRANSPORTER ATP-BINDING PROTEIN"/>
    <property type="match status" value="1"/>
</dbReference>
<dbReference type="GO" id="GO:0042941">
    <property type="term" value="P:D-alanine transmembrane transport"/>
    <property type="evidence" value="ECO:0007669"/>
    <property type="project" value="TreeGrafter"/>
</dbReference>
<dbReference type="Gene3D" id="3.40.50.300">
    <property type="entry name" value="P-loop containing nucleotide triphosphate hydrolases"/>
    <property type="match status" value="1"/>
</dbReference>
<dbReference type="InterPro" id="IPR051120">
    <property type="entry name" value="ABC_AA/LPS_Transport"/>
</dbReference>
<dbReference type="SUPFAM" id="SSF52540">
    <property type="entry name" value="P-loop containing nucleoside triphosphate hydrolases"/>
    <property type="match status" value="1"/>
</dbReference>
<dbReference type="EMBL" id="DTQM01000062">
    <property type="protein sequence ID" value="HGC42219.1"/>
    <property type="molecule type" value="Genomic_DNA"/>
</dbReference>
<dbReference type="InterPro" id="IPR003439">
    <property type="entry name" value="ABC_transporter-like_ATP-bd"/>
</dbReference>
<dbReference type="PROSITE" id="PS50893">
    <property type="entry name" value="ABC_TRANSPORTER_2"/>
    <property type="match status" value="1"/>
</dbReference>
<dbReference type="GO" id="GO:0016887">
    <property type="term" value="F:ATP hydrolysis activity"/>
    <property type="evidence" value="ECO:0007669"/>
    <property type="project" value="InterPro"/>
</dbReference>
<evidence type="ECO:0000256" key="1">
    <source>
        <dbReference type="ARBA" id="ARBA00022448"/>
    </source>
</evidence>
<dbReference type="InterPro" id="IPR032823">
    <property type="entry name" value="BCA_ABC_TP_C"/>
</dbReference>
<dbReference type="PANTHER" id="PTHR45772">
    <property type="entry name" value="CONSERVED COMPONENT OF ABC TRANSPORTER FOR NATURAL AMINO ACIDS-RELATED"/>
    <property type="match status" value="1"/>
</dbReference>
<proteinExistence type="predicted"/>
<dbReference type="GO" id="GO:0005304">
    <property type="term" value="F:L-valine transmembrane transporter activity"/>
    <property type="evidence" value="ECO:0007669"/>
    <property type="project" value="TreeGrafter"/>
</dbReference>
<reference evidence="5" key="1">
    <citation type="journal article" date="2020" name="mSystems">
        <title>Genome- and Community-Level Interaction Insights into Carbon Utilization and Element Cycling Functions of Hydrothermarchaeota in Hydrothermal Sediment.</title>
        <authorList>
            <person name="Zhou Z."/>
            <person name="Liu Y."/>
            <person name="Xu W."/>
            <person name="Pan J."/>
            <person name="Luo Z.H."/>
            <person name="Li M."/>
        </authorList>
    </citation>
    <scope>NUCLEOTIDE SEQUENCE</scope>
    <source>
        <strain evidence="5">SpSt-997</strain>
    </source>
</reference>
<keyword evidence="1" id="KW-0813">Transport</keyword>
<accession>A0A8J4H885</accession>
<name>A0A8J4H885_9PROT</name>
<evidence type="ECO:0000259" key="4">
    <source>
        <dbReference type="PROSITE" id="PS50893"/>
    </source>
</evidence>
<protein>
    <submittedName>
        <fullName evidence="5">ABC transporter ATP-binding protein</fullName>
    </submittedName>
</protein>
<dbReference type="CDD" id="cd03219">
    <property type="entry name" value="ABC_Mj1267_LivG_branched"/>
    <property type="match status" value="1"/>
</dbReference>
<evidence type="ECO:0000256" key="3">
    <source>
        <dbReference type="ARBA" id="ARBA00022840"/>
    </source>
</evidence>
<dbReference type="GO" id="GO:0005524">
    <property type="term" value="F:ATP binding"/>
    <property type="evidence" value="ECO:0007669"/>
    <property type="project" value="UniProtKB-KW"/>
</dbReference>
<dbReference type="Pfam" id="PF12399">
    <property type="entry name" value="BCA_ABC_TP_C"/>
    <property type="match status" value="1"/>
</dbReference>
<organism evidence="5">
    <name type="scientific">Acidicaldus sp</name>
    <dbReference type="NCBI Taxonomy" id="1872105"/>
    <lineage>
        <taxon>Bacteria</taxon>
        <taxon>Pseudomonadati</taxon>
        <taxon>Pseudomonadota</taxon>
        <taxon>Alphaproteobacteria</taxon>
        <taxon>Acetobacterales</taxon>
        <taxon>Acetobacteraceae</taxon>
        <taxon>Acidicaldus</taxon>
    </lineage>
</organism>
<dbReference type="GO" id="GO:0005886">
    <property type="term" value="C:plasma membrane"/>
    <property type="evidence" value="ECO:0007669"/>
    <property type="project" value="TreeGrafter"/>
</dbReference>
<dbReference type="InterPro" id="IPR027417">
    <property type="entry name" value="P-loop_NTPase"/>
</dbReference>
<dbReference type="SMART" id="SM00382">
    <property type="entry name" value="AAA"/>
    <property type="match status" value="1"/>
</dbReference>
<gene>
    <name evidence="5" type="ORF">ENY07_03210</name>
</gene>
<dbReference type="GO" id="GO:0015192">
    <property type="term" value="F:L-phenylalanine transmembrane transporter activity"/>
    <property type="evidence" value="ECO:0007669"/>
    <property type="project" value="TreeGrafter"/>
</dbReference>
<sequence length="252" mass="27300">MSALLEVSALSKRFSGLVAVNEVSFSIAPGEITGILGPNGAGKTTLFNLLTGFLPIDGGEVRFDGHNLAGLAPHRIVNRGLARTFQLCRPFSGMSAFENVMVGCLAPRVRHREAPETRAREILAAVGLAHRAETKVDVLPYGDLRRLEIARALATRPRLLLLDEPFAGLGSSEIEPLSALIRALHRSEGLTILLIEHRLREFMQLVSRVIAMDFGRIIAVATPEDIVRHPLVIEAYIGRAEDDTTGDVLGTA</sequence>
<dbReference type="AlphaFoldDB" id="A0A8J4H885"/>
<comment type="caution">
    <text evidence="5">The sequence shown here is derived from an EMBL/GenBank/DDBJ whole genome shotgun (WGS) entry which is preliminary data.</text>
</comment>
<keyword evidence="2" id="KW-0547">Nucleotide-binding</keyword>
<keyword evidence="3 5" id="KW-0067">ATP-binding</keyword>
<evidence type="ECO:0000313" key="5">
    <source>
        <dbReference type="EMBL" id="HGC42219.1"/>
    </source>
</evidence>
<dbReference type="Pfam" id="PF00005">
    <property type="entry name" value="ABC_tran"/>
    <property type="match status" value="1"/>
</dbReference>
<feature type="domain" description="ABC transporter" evidence="4">
    <location>
        <begin position="5"/>
        <end position="239"/>
    </location>
</feature>
<dbReference type="GO" id="GO:0015188">
    <property type="term" value="F:L-isoleucine transmembrane transporter activity"/>
    <property type="evidence" value="ECO:0007669"/>
    <property type="project" value="TreeGrafter"/>
</dbReference>
<dbReference type="GO" id="GO:0015808">
    <property type="term" value="P:L-alanine transport"/>
    <property type="evidence" value="ECO:0007669"/>
    <property type="project" value="TreeGrafter"/>
</dbReference>
<dbReference type="InterPro" id="IPR003593">
    <property type="entry name" value="AAA+_ATPase"/>
</dbReference>